<dbReference type="RefSeq" id="WP_079914714.1">
    <property type="nucleotide sequence ID" value="NZ_BAABJG010000029.1"/>
</dbReference>
<organism evidence="2 3">
    <name type="scientific">Paenibacillus vulneris</name>
    <dbReference type="NCBI Taxonomy" id="1133364"/>
    <lineage>
        <taxon>Bacteria</taxon>
        <taxon>Bacillati</taxon>
        <taxon>Bacillota</taxon>
        <taxon>Bacilli</taxon>
        <taxon>Bacillales</taxon>
        <taxon>Paenibacillaceae</taxon>
        <taxon>Paenibacillus</taxon>
    </lineage>
</organism>
<keyword evidence="3" id="KW-1185">Reference proteome</keyword>
<protein>
    <recommendedName>
        <fullName evidence="1">YqbQ/XkdQ domain-containing protein</fullName>
    </recommendedName>
</protein>
<dbReference type="Proteomes" id="UP001597180">
    <property type="component" value="Unassembled WGS sequence"/>
</dbReference>
<evidence type="ECO:0000313" key="2">
    <source>
        <dbReference type="EMBL" id="MFD1220919.1"/>
    </source>
</evidence>
<gene>
    <name evidence="2" type="ORF">ACFQ4B_12410</name>
</gene>
<dbReference type="SUPFAM" id="SSF69279">
    <property type="entry name" value="Phage tail proteins"/>
    <property type="match status" value="1"/>
</dbReference>
<comment type="caution">
    <text evidence="2">The sequence shown here is derived from an EMBL/GenBank/DDBJ whole genome shotgun (WGS) entry which is preliminary data.</text>
</comment>
<dbReference type="Pfam" id="PF24032">
    <property type="entry name" value="YQBQ"/>
    <property type="match status" value="1"/>
</dbReference>
<name>A0ABW3UKZ2_9BACL</name>
<reference evidence="3" key="1">
    <citation type="journal article" date="2019" name="Int. J. Syst. Evol. Microbiol.">
        <title>The Global Catalogue of Microorganisms (GCM) 10K type strain sequencing project: providing services to taxonomists for standard genome sequencing and annotation.</title>
        <authorList>
            <consortium name="The Broad Institute Genomics Platform"/>
            <consortium name="The Broad Institute Genome Sequencing Center for Infectious Disease"/>
            <person name="Wu L."/>
            <person name="Ma J."/>
        </authorList>
    </citation>
    <scope>NUCLEOTIDE SEQUENCE [LARGE SCALE GENOMIC DNA]</scope>
    <source>
        <strain evidence="3">CCUG 53270</strain>
    </source>
</reference>
<accession>A0ABW3UKZ2</accession>
<dbReference type="EMBL" id="JBHTLU010000014">
    <property type="protein sequence ID" value="MFD1220919.1"/>
    <property type="molecule type" value="Genomic_DNA"/>
</dbReference>
<sequence>MLEIILDNRDGHLWDVSGIISDATYKTSRKGSASTFEFTLIKGGWYEDKDFKYNVGDIVRVRKDGVKVFYGYIFVISSGRDEEVKITAYDQMRYLMVNDYLLKSDMTATEVVQHFADKYQLKTGTLIDTEYKIPKISEDGVKTMDIICKAMDNTLLGTGKQFLLLDDFGELVIQNVEDRVLNLSLGDGSLLYDYKQKVTIENSYNMVVLGRDNKELGKRELFIKQDSSNIAKWGLLMLYQSVDEKMDDDQVKKSLANLMNLKNRVGRSFQVEAIGDIRVRAGSYLSINIAEEGINMRFLVNECTHKFEGSDHSMSLDLFDIRMDDPKVVIEK</sequence>
<feature type="domain" description="YqbQ/XkdQ" evidence="1">
    <location>
        <begin position="24"/>
        <end position="318"/>
    </location>
</feature>
<dbReference type="InterPro" id="IPR056937">
    <property type="entry name" value="YqbQ/XkdQ"/>
</dbReference>
<evidence type="ECO:0000259" key="1">
    <source>
        <dbReference type="Pfam" id="PF24032"/>
    </source>
</evidence>
<proteinExistence type="predicted"/>
<evidence type="ECO:0000313" key="3">
    <source>
        <dbReference type="Proteomes" id="UP001597180"/>
    </source>
</evidence>